<name>X1LKV0_9ZZZZ</name>
<dbReference type="InterPro" id="IPR001509">
    <property type="entry name" value="Epimerase_deHydtase"/>
</dbReference>
<reference evidence="2" key="1">
    <citation type="journal article" date="2014" name="Front. Microbiol.">
        <title>High frequency of phylogenetically diverse reductive dehalogenase-homologous genes in deep subseafloor sedimentary metagenomes.</title>
        <authorList>
            <person name="Kawai M."/>
            <person name="Futagami T."/>
            <person name="Toyoda A."/>
            <person name="Takaki Y."/>
            <person name="Nishi S."/>
            <person name="Hori S."/>
            <person name="Arai W."/>
            <person name="Tsubouchi T."/>
            <person name="Morono Y."/>
            <person name="Uchiyama I."/>
            <person name="Ito T."/>
            <person name="Fujiyama A."/>
            <person name="Inagaki F."/>
            <person name="Takami H."/>
        </authorList>
    </citation>
    <scope>NUCLEOTIDE SEQUENCE</scope>
    <source>
        <strain evidence="2">Expedition CK06-06</strain>
    </source>
</reference>
<accession>X1LKV0</accession>
<evidence type="ECO:0000259" key="1">
    <source>
        <dbReference type="Pfam" id="PF01370"/>
    </source>
</evidence>
<sequence length="138" mass="15920">MEIANLVTSPFGIGEKLILELLNRGESVYTIFPSPKDVPMFFLGKINLKYGFLRFDREVNLEKVLPQRVKNIYHLHEVYSGAFTKIFKSNPGATLQLLDWARRNSVSRFIYLSSGEVYGHGKNLDENVRIIHAVFMRQ</sequence>
<dbReference type="Pfam" id="PF01370">
    <property type="entry name" value="Epimerase"/>
    <property type="match status" value="1"/>
</dbReference>
<dbReference type="EMBL" id="BARV01019741">
    <property type="protein sequence ID" value="GAI19723.1"/>
    <property type="molecule type" value="Genomic_DNA"/>
</dbReference>
<feature type="domain" description="NAD-dependent epimerase/dehydratase" evidence="1">
    <location>
        <begin position="13"/>
        <end position="126"/>
    </location>
</feature>
<dbReference type="Gene3D" id="3.40.50.720">
    <property type="entry name" value="NAD(P)-binding Rossmann-like Domain"/>
    <property type="match status" value="1"/>
</dbReference>
<organism evidence="2">
    <name type="scientific">marine sediment metagenome</name>
    <dbReference type="NCBI Taxonomy" id="412755"/>
    <lineage>
        <taxon>unclassified sequences</taxon>
        <taxon>metagenomes</taxon>
        <taxon>ecological metagenomes</taxon>
    </lineage>
</organism>
<dbReference type="AlphaFoldDB" id="X1LKV0"/>
<protein>
    <recommendedName>
        <fullName evidence="1">NAD-dependent epimerase/dehydratase domain-containing protein</fullName>
    </recommendedName>
</protein>
<dbReference type="InterPro" id="IPR036291">
    <property type="entry name" value="NAD(P)-bd_dom_sf"/>
</dbReference>
<comment type="caution">
    <text evidence="2">The sequence shown here is derived from an EMBL/GenBank/DDBJ whole genome shotgun (WGS) entry which is preliminary data.</text>
</comment>
<proteinExistence type="predicted"/>
<dbReference type="SUPFAM" id="SSF51735">
    <property type="entry name" value="NAD(P)-binding Rossmann-fold domains"/>
    <property type="match status" value="1"/>
</dbReference>
<evidence type="ECO:0000313" key="2">
    <source>
        <dbReference type="EMBL" id="GAI19723.1"/>
    </source>
</evidence>
<gene>
    <name evidence="2" type="ORF">S06H3_33109</name>
</gene>
<feature type="non-terminal residue" evidence="2">
    <location>
        <position position="138"/>
    </location>
</feature>